<dbReference type="InterPro" id="IPR015943">
    <property type="entry name" value="WD40/YVTN_repeat-like_dom_sf"/>
</dbReference>
<name>A0A0M5MEM8_9BACT</name>
<dbReference type="InterPro" id="IPR001680">
    <property type="entry name" value="WD40_rpt"/>
</dbReference>
<evidence type="ECO:0000313" key="1">
    <source>
        <dbReference type="EMBL" id="ALF47343.1"/>
    </source>
</evidence>
<dbReference type="InterPro" id="IPR036322">
    <property type="entry name" value="WD40_repeat_dom_sf"/>
</dbReference>
<dbReference type="Gene3D" id="2.130.10.10">
    <property type="entry name" value="YVTN repeat-like/Quinoprotein amine dehydrogenase"/>
    <property type="match status" value="1"/>
</dbReference>
<accession>A0A0M5MEM8</accession>
<dbReference type="SMART" id="SM00320">
    <property type="entry name" value="WD40"/>
    <property type="match status" value="3"/>
</dbReference>
<dbReference type="Proteomes" id="UP000066049">
    <property type="component" value="Chromosome"/>
</dbReference>
<dbReference type="KEGG" id="ccoc:CCON33237_0646"/>
<gene>
    <name evidence="1" type="primary">napL</name>
    <name evidence="1" type="ORF">CCON33237_0646</name>
</gene>
<dbReference type="AlphaFoldDB" id="A0A0M5MEM8"/>
<proteinExistence type="predicted"/>
<dbReference type="EMBL" id="CP012541">
    <property type="protein sequence ID" value="ALF47343.1"/>
    <property type="molecule type" value="Genomic_DNA"/>
</dbReference>
<organism evidence="1 2">
    <name type="scientific">Campylobacter concisus</name>
    <dbReference type="NCBI Taxonomy" id="199"/>
    <lineage>
        <taxon>Bacteria</taxon>
        <taxon>Pseudomonadati</taxon>
        <taxon>Campylobacterota</taxon>
        <taxon>Epsilonproteobacteria</taxon>
        <taxon>Campylobacterales</taxon>
        <taxon>Campylobacteraceae</taxon>
        <taxon>Campylobacter</taxon>
    </lineage>
</organism>
<dbReference type="RefSeq" id="WP_054196380.1">
    <property type="nucleotide sequence ID" value="NZ_CABMKQ010000066.1"/>
</dbReference>
<dbReference type="PATRIC" id="fig|199.248.peg.676"/>
<evidence type="ECO:0000313" key="2">
    <source>
        <dbReference type="Proteomes" id="UP000066049"/>
    </source>
</evidence>
<protein>
    <submittedName>
        <fullName evidence="1">Nitrate reductase accessory protein</fullName>
    </submittedName>
</protein>
<reference evidence="2" key="1">
    <citation type="submission" date="2015-08" db="EMBL/GenBank/DDBJ databases">
        <title>Comparative genomics of the Campylobacter concisus group.</title>
        <authorList>
            <person name="Miller W.G."/>
            <person name="Yee E."/>
            <person name="Chapman M.H."/>
            <person name="Huynh S."/>
            <person name="Bono J.L."/>
            <person name="On S.L.W."/>
            <person name="St Leger J."/>
            <person name="Foster G."/>
            <person name="Parker C.T."/>
        </authorList>
    </citation>
    <scope>NUCLEOTIDE SEQUENCE [LARGE SCALE GENOMIC DNA]</scope>
    <source>
        <strain evidence="2">ATCC 33237</strain>
    </source>
</reference>
<dbReference type="SUPFAM" id="SSF50978">
    <property type="entry name" value="WD40 repeat-like"/>
    <property type="match status" value="1"/>
</dbReference>
<dbReference type="GeneID" id="28662320"/>
<sequence>MRALFFIFCLLNFIFASEITTPYKQIEASANVLSTTLINGKLFIATDGGTVEIYDPKESKFEEIIKMDDIKTYVSDHERPKILNVDELNGKILILSEGDYATKVLYTRENGQIKSIKIPNQATKKALFLDNEHVALASISNEIYFLNLKSSEIYDSFKISIAMLSDMEINEDRSTLAIACESGKVYFYNVRTKKMDKILDIHTDNIYDIAYKNGVMISGGTDRIVGIFSAGSLKKINTGFLVYGVGLSDDGRVAAYMSDEMSDVNLVDSKSLENIAMLKTGQSTINSIVFISDNEVATSAYENKILFWRIK</sequence>